<dbReference type="InterPro" id="IPR003370">
    <property type="entry name" value="Chromate_transpt"/>
</dbReference>
<keyword evidence="5 7" id="KW-1133">Transmembrane helix</keyword>
<gene>
    <name evidence="8" type="ORF">GC096_16715</name>
</gene>
<keyword evidence="9" id="KW-1185">Reference proteome</keyword>
<accession>A0ABX1XBD8</accession>
<dbReference type="InterPro" id="IPR052518">
    <property type="entry name" value="CHR_Transporter"/>
</dbReference>
<keyword evidence="3" id="KW-1003">Cell membrane</keyword>
<comment type="subcellular location">
    <subcellularLocation>
        <location evidence="1">Cell membrane</location>
        <topology evidence="1">Multi-pass membrane protein</topology>
    </subcellularLocation>
</comment>
<protein>
    <submittedName>
        <fullName evidence="8">Chromate transporter</fullName>
    </submittedName>
</protein>
<evidence type="ECO:0000313" key="8">
    <source>
        <dbReference type="EMBL" id="NOU65679.1"/>
    </source>
</evidence>
<reference evidence="8 9" key="1">
    <citation type="submission" date="2019-10" db="EMBL/GenBank/DDBJ databases">
        <title>Description of Paenibacillus humi sp. nov.</title>
        <authorList>
            <person name="Carlier A."/>
            <person name="Qi S."/>
        </authorList>
    </citation>
    <scope>NUCLEOTIDE SEQUENCE [LARGE SCALE GENOMIC DNA]</scope>
    <source>
        <strain evidence="8 9">LMG 31461</strain>
    </source>
</reference>
<comment type="caution">
    <text evidence="8">The sequence shown here is derived from an EMBL/GenBank/DDBJ whole genome shotgun (WGS) entry which is preliminary data.</text>
</comment>
<sequence>MLLQLFIAFLKIGLVSFGGGYAMIPVIQLEVERHHWMTEEQFYHVIALSGTSPGPIATNSATLIGYETAGIPGAILATLGMVLPSLVVIILVAAFLFRWHSHPWFKSSFYGLKPVVSGFIVYAALHFGQSSFGTVDTGVTWKQVATLLIAFGAFMAIVKYKVHPFVVIVGAGVLGIAFFL</sequence>
<dbReference type="Pfam" id="PF02417">
    <property type="entry name" value="Chromate_transp"/>
    <property type="match status" value="1"/>
</dbReference>
<feature type="transmembrane region" description="Helical" evidence="7">
    <location>
        <begin position="139"/>
        <end position="157"/>
    </location>
</feature>
<evidence type="ECO:0000256" key="4">
    <source>
        <dbReference type="ARBA" id="ARBA00022692"/>
    </source>
</evidence>
<keyword evidence="4 7" id="KW-0812">Transmembrane</keyword>
<keyword evidence="6 7" id="KW-0472">Membrane</keyword>
<dbReference type="PANTHER" id="PTHR43663:SF1">
    <property type="entry name" value="CHROMATE TRANSPORTER"/>
    <property type="match status" value="1"/>
</dbReference>
<evidence type="ECO:0000256" key="6">
    <source>
        <dbReference type="ARBA" id="ARBA00023136"/>
    </source>
</evidence>
<dbReference type="PANTHER" id="PTHR43663">
    <property type="entry name" value="CHROMATE TRANSPORT PROTEIN-RELATED"/>
    <property type="match status" value="1"/>
</dbReference>
<name>A0ABX1XBD8_9BACL</name>
<comment type="similarity">
    <text evidence="2">Belongs to the chromate ion transporter (CHR) (TC 2.A.51) family.</text>
</comment>
<feature type="transmembrane region" description="Helical" evidence="7">
    <location>
        <begin position="109"/>
        <end position="127"/>
    </location>
</feature>
<organism evidence="8 9">
    <name type="scientific">Paenibacillus plantarum</name>
    <dbReference type="NCBI Taxonomy" id="2654975"/>
    <lineage>
        <taxon>Bacteria</taxon>
        <taxon>Bacillati</taxon>
        <taxon>Bacillota</taxon>
        <taxon>Bacilli</taxon>
        <taxon>Bacillales</taxon>
        <taxon>Paenibacillaceae</taxon>
        <taxon>Paenibacillus</taxon>
    </lineage>
</organism>
<feature type="transmembrane region" description="Helical" evidence="7">
    <location>
        <begin position="162"/>
        <end position="179"/>
    </location>
</feature>
<evidence type="ECO:0000256" key="3">
    <source>
        <dbReference type="ARBA" id="ARBA00022475"/>
    </source>
</evidence>
<dbReference type="EMBL" id="WHNY01000054">
    <property type="protein sequence ID" value="NOU65679.1"/>
    <property type="molecule type" value="Genomic_DNA"/>
</dbReference>
<evidence type="ECO:0000256" key="2">
    <source>
        <dbReference type="ARBA" id="ARBA00005262"/>
    </source>
</evidence>
<evidence type="ECO:0000256" key="1">
    <source>
        <dbReference type="ARBA" id="ARBA00004651"/>
    </source>
</evidence>
<evidence type="ECO:0000256" key="7">
    <source>
        <dbReference type="SAM" id="Phobius"/>
    </source>
</evidence>
<proteinExistence type="inferred from homology"/>
<evidence type="ECO:0000256" key="5">
    <source>
        <dbReference type="ARBA" id="ARBA00022989"/>
    </source>
</evidence>
<evidence type="ECO:0000313" key="9">
    <source>
        <dbReference type="Proteomes" id="UP000653578"/>
    </source>
</evidence>
<feature type="transmembrane region" description="Helical" evidence="7">
    <location>
        <begin position="74"/>
        <end position="97"/>
    </location>
</feature>
<dbReference type="Proteomes" id="UP000653578">
    <property type="component" value="Unassembled WGS sequence"/>
</dbReference>
<dbReference type="RefSeq" id="WP_171631750.1">
    <property type="nucleotide sequence ID" value="NZ_WHNY01000054.1"/>
</dbReference>